<sequence>MSLVGEFSQGSPVSPTPSFRCCYIFTSITLIDSQDLGVKSCPNLFTRLLTHSILPEECSTSLPGPVHLESWQKQYGNYIKACSAASSVSLQSVADEPRQDNVRSFVRHSHHNDQPSATLRRDLPWSVVSKYPSIRQRVIPGIYGNPTSGWPAEHGVQAMSSRGTLPNQPSTGHCMSILAASNPTMVRRNTSSNLRHSHGEGRGCGGYIFKCRCNAGRVLWYSSKLRGGGGTYPVIQQHQEDGRGGRTSSIGSRSRGGGKQHLQGVQRVGRWVGHNALLTMSIPIARHVTSVEGGEGTERVKNRTWVTLNMDHSGVDLRGVREQSVPSRIRRETVSRVIIVPIMYVLSPHQHALADNAENKSGSGKGSSEGPVAVKNLDYPATPEETSFERELFAKQESPNLEEQMGIIPLKDLPPIATSIFHLTRPLETHLAELRLGDDSRAEVAVRNLLEHQDPDPHREREYSLLCYTVIAVQIVYGTIATFSSQKRRQSVRHRFDEVVDEEMVKGIVGYLITTRITAGPPVGVQCRAVVMQHELAFLSQTTYVLLD</sequence>
<organism evidence="2 3">
    <name type="scientific">Dryococelus australis</name>
    <dbReference type="NCBI Taxonomy" id="614101"/>
    <lineage>
        <taxon>Eukaryota</taxon>
        <taxon>Metazoa</taxon>
        <taxon>Ecdysozoa</taxon>
        <taxon>Arthropoda</taxon>
        <taxon>Hexapoda</taxon>
        <taxon>Insecta</taxon>
        <taxon>Pterygota</taxon>
        <taxon>Neoptera</taxon>
        <taxon>Polyneoptera</taxon>
        <taxon>Phasmatodea</taxon>
        <taxon>Verophasmatodea</taxon>
        <taxon>Anareolatae</taxon>
        <taxon>Phasmatidae</taxon>
        <taxon>Eurycanthinae</taxon>
        <taxon>Dryococelus</taxon>
    </lineage>
</organism>
<feature type="region of interest" description="Disordered" evidence="1">
    <location>
        <begin position="355"/>
        <end position="375"/>
    </location>
</feature>
<dbReference type="EMBL" id="JARBHB010000010">
    <property type="protein sequence ID" value="KAJ8874703.1"/>
    <property type="molecule type" value="Genomic_DNA"/>
</dbReference>
<comment type="caution">
    <text evidence="2">The sequence shown here is derived from an EMBL/GenBank/DDBJ whole genome shotgun (WGS) entry which is preliminary data.</text>
</comment>
<reference evidence="2 3" key="1">
    <citation type="submission" date="2023-02" db="EMBL/GenBank/DDBJ databases">
        <title>LHISI_Scaffold_Assembly.</title>
        <authorList>
            <person name="Stuart O.P."/>
            <person name="Cleave R."/>
            <person name="Magrath M.J.L."/>
            <person name="Mikheyev A.S."/>
        </authorList>
    </citation>
    <scope>NUCLEOTIDE SEQUENCE [LARGE SCALE GENOMIC DNA]</scope>
    <source>
        <strain evidence="2">Daus_M_001</strain>
        <tissue evidence="2">Leg muscle</tissue>
    </source>
</reference>
<proteinExistence type="predicted"/>
<protein>
    <submittedName>
        <fullName evidence="2">Uncharacterized protein</fullName>
    </submittedName>
</protein>
<gene>
    <name evidence="2" type="ORF">PR048_025569</name>
</gene>
<keyword evidence="3" id="KW-1185">Reference proteome</keyword>
<evidence type="ECO:0000313" key="3">
    <source>
        <dbReference type="Proteomes" id="UP001159363"/>
    </source>
</evidence>
<accession>A0ABQ9GRR2</accession>
<feature type="region of interest" description="Disordered" evidence="1">
    <location>
        <begin position="235"/>
        <end position="264"/>
    </location>
</feature>
<dbReference type="Proteomes" id="UP001159363">
    <property type="component" value="Chromosome 9"/>
</dbReference>
<evidence type="ECO:0000256" key="1">
    <source>
        <dbReference type="SAM" id="MobiDB-lite"/>
    </source>
</evidence>
<evidence type="ECO:0000313" key="2">
    <source>
        <dbReference type="EMBL" id="KAJ8874703.1"/>
    </source>
</evidence>
<name>A0ABQ9GRR2_9NEOP</name>
<feature type="compositionally biased region" description="Low complexity" evidence="1">
    <location>
        <begin position="360"/>
        <end position="370"/>
    </location>
</feature>